<organism evidence="6 7">
    <name type="scientific">Rhizophlyctis rosea</name>
    <dbReference type="NCBI Taxonomy" id="64517"/>
    <lineage>
        <taxon>Eukaryota</taxon>
        <taxon>Fungi</taxon>
        <taxon>Fungi incertae sedis</taxon>
        <taxon>Chytridiomycota</taxon>
        <taxon>Chytridiomycota incertae sedis</taxon>
        <taxon>Chytridiomycetes</taxon>
        <taxon>Rhizophlyctidales</taxon>
        <taxon>Rhizophlyctidaceae</taxon>
        <taxon>Rhizophlyctis</taxon>
    </lineage>
</organism>
<feature type="chain" id="PRO_5042181101" description="DOMON domain-containing protein" evidence="4">
    <location>
        <begin position="25"/>
        <end position="586"/>
    </location>
</feature>
<evidence type="ECO:0000259" key="5">
    <source>
        <dbReference type="PROSITE" id="PS50836"/>
    </source>
</evidence>
<dbReference type="PROSITE" id="PS50836">
    <property type="entry name" value="DOMON"/>
    <property type="match status" value="1"/>
</dbReference>
<dbReference type="AlphaFoldDB" id="A0AAD5WZ22"/>
<dbReference type="Gene3D" id="2.60.120.310">
    <property type="entry name" value="Copper type II, ascorbate-dependent monooxygenase, N-terminal domain"/>
    <property type="match status" value="1"/>
</dbReference>
<gene>
    <name evidence="6" type="ORF">HK097_000103</name>
</gene>
<sequence>MRISALLATTLVSLLSLTPHRTYAATCHSDLSKTDFPNCLLLESRYALHWSVDEKLAEITFGVTVDVDNAWIGFGLSENGGMRGADIYVISPEREGKLGVRGYWADGPGVPALDTQQNAKIVESWTKRGAGKTTAVWKRKLNTCDPQDHPIANVTEQSVIWAIGSSDIFGQHAPENRGSSRVTFRPDPNVKPAVADPSDVQTFEYHFNYTVPNDKPTTYTCSHRLFALPSADTKYHIIHYEGLPQSKLVHHMIMYACIQPPARTEDYYDCASMDQYCQQYVMGWAPGQGKTQLPNEAGLPVGKDGFTYFSLQVHYENPDLLPNVVDTSGFKISYTPTLRQHDLGTLFVGSTRINIPANSMSHTLDAACPGGCTKRFPHPITIWKNLFHMHSTGTAMQTRHISSNGTELAPLGIRTHYDLNFQSQTDPIGGLRTFNPGDQLLTTCSYSTPSRSNATRFGESTASEMCFNILQYWPRIPEVEWCVDHGGVSSCTTLANFTGVGMKKYQELAASGVNLDTQEGLKVLAGEWVKSGLFVPAALGNFTKYEGKCERSGGLSGTTVGSGAAKMQGLGALVMGLVAAVIWTLA</sequence>
<keyword evidence="2" id="KW-1015">Disulfide bond</keyword>
<dbReference type="EMBL" id="JADGJD010001001">
    <property type="protein sequence ID" value="KAJ3047239.1"/>
    <property type="molecule type" value="Genomic_DNA"/>
</dbReference>
<reference evidence="6" key="1">
    <citation type="submission" date="2020-05" db="EMBL/GenBank/DDBJ databases">
        <title>Phylogenomic resolution of chytrid fungi.</title>
        <authorList>
            <person name="Stajich J.E."/>
            <person name="Amses K."/>
            <person name="Simmons R."/>
            <person name="Seto K."/>
            <person name="Myers J."/>
            <person name="Bonds A."/>
            <person name="Quandt C.A."/>
            <person name="Barry K."/>
            <person name="Liu P."/>
            <person name="Grigoriev I."/>
            <person name="Longcore J.E."/>
            <person name="James T.Y."/>
        </authorList>
    </citation>
    <scope>NUCLEOTIDE SEQUENCE</scope>
    <source>
        <strain evidence="6">JEL0318</strain>
    </source>
</reference>
<keyword evidence="7" id="KW-1185">Reference proteome</keyword>
<name>A0AAD5WZ22_9FUNG</name>
<keyword evidence="4" id="KW-0732">Signal</keyword>
<comment type="similarity">
    <text evidence="1">Belongs to the copper type II ascorbate-dependent monooxygenase family.</text>
</comment>
<feature type="signal peptide" evidence="4">
    <location>
        <begin position="1"/>
        <end position="24"/>
    </location>
</feature>
<evidence type="ECO:0000313" key="6">
    <source>
        <dbReference type="EMBL" id="KAJ3047239.1"/>
    </source>
</evidence>
<dbReference type="InterPro" id="IPR000323">
    <property type="entry name" value="Cu2_ascorb_mOase_N"/>
</dbReference>
<dbReference type="PRINTS" id="PR00767">
    <property type="entry name" value="DBMONOXGNASE"/>
</dbReference>
<dbReference type="InterPro" id="IPR008977">
    <property type="entry name" value="PHM/PNGase_F_dom_sf"/>
</dbReference>
<dbReference type="SMART" id="SM00664">
    <property type="entry name" value="DoH"/>
    <property type="match status" value="1"/>
</dbReference>
<proteinExistence type="inferred from homology"/>
<dbReference type="SUPFAM" id="SSF49742">
    <property type="entry name" value="PHM/PNGase F"/>
    <property type="match status" value="2"/>
</dbReference>
<dbReference type="InterPro" id="IPR036939">
    <property type="entry name" value="Cu2_ascorb_mOase_N_sf"/>
</dbReference>
<keyword evidence="3" id="KW-0325">Glycoprotein</keyword>
<dbReference type="InterPro" id="IPR005018">
    <property type="entry name" value="DOMON_domain"/>
</dbReference>
<dbReference type="Pfam" id="PF03351">
    <property type="entry name" value="DOMON"/>
    <property type="match status" value="1"/>
</dbReference>
<protein>
    <recommendedName>
        <fullName evidence="5">DOMON domain-containing protein</fullName>
    </recommendedName>
</protein>
<dbReference type="Pfam" id="PF03712">
    <property type="entry name" value="Cu2_monoox_C"/>
    <property type="match status" value="1"/>
</dbReference>
<evidence type="ECO:0000256" key="1">
    <source>
        <dbReference type="ARBA" id="ARBA00010676"/>
    </source>
</evidence>
<dbReference type="InterPro" id="IPR014784">
    <property type="entry name" value="Cu2_ascorb_mOase-like_C"/>
</dbReference>
<dbReference type="Proteomes" id="UP001212841">
    <property type="component" value="Unassembled WGS sequence"/>
</dbReference>
<comment type="caution">
    <text evidence="6">The sequence shown here is derived from an EMBL/GenBank/DDBJ whole genome shotgun (WGS) entry which is preliminary data.</text>
</comment>
<dbReference type="InterPro" id="IPR024548">
    <property type="entry name" value="Cu2_monoox_C"/>
</dbReference>
<dbReference type="PANTHER" id="PTHR10157:SF23">
    <property type="entry name" value="MOXD1 HOMOLOG 1"/>
    <property type="match status" value="1"/>
</dbReference>
<dbReference type="SUPFAM" id="SSF49344">
    <property type="entry name" value="CBD9-like"/>
    <property type="match status" value="1"/>
</dbReference>
<dbReference type="CDD" id="cd09631">
    <property type="entry name" value="DOMON_DOH"/>
    <property type="match status" value="1"/>
</dbReference>
<evidence type="ECO:0000313" key="7">
    <source>
        <dbReference type="Proteomes" id="UP001212841"/>
    </source>
</evidence>
<dbReference type="InterPro" id="IPR028460">
    <property type="entry name" value="Tbh/DBH"/>
</dbReference>
<dbReference type="InterPro" id="IPR000945">
    <property type="entry name" value="DBH-like"/>
</dbReference>
<feature type="domain" description="DOMON" evidence="5">
    <location>
        <begin position="44"/>
        <end position="164"/>
    </location>
</feature>
<evidence type="ECO:0000256" key="3">
    <source>
        <dbReference type="ARBA" id="ARBA00023180"/>
    </source>
</evidence>
<evidence type="ECO:0000256" key="4">
    <source>
        <dbReference type="SAM" id="SignalP"/>
    </source>
</evidence>
<dbReference type="Gene3D" id="2.60.120.230">
    <property type="match status" value="1"/>
</dbReference>
<dbReference type="GO" id="GO:0005507">
    <property type="term" value="F:copper ion binding"/>
    <property type="evidence" value="ECO:0007669"/>
    <property type="project" value="InterPro"/>
</dbReference>
<evidence type="ECO:0000256" key="2">
    <source>
        <dbReference type="ARBA" id="ARBA00023157"/>
    </source>
</evidence>
<dbReference type="GO" id="GO:0004500">
    <property type="term" value="F:dopamine beta-monooxygenase activity"/>
    <property type="evidence" value="ECO:0007669"/>
    <property type="project" value="InterPro"/>
</dbReference>
<accession>A0AAD5WZ22</accession>
<dbReference type="Pfam" id="PF01082">
    <property type="entry name" value="Cu2_monooxygen"/>
    <property type="match status" value="1"/>
</dbReference>
<dbReference type="PANTHER" id="PTHR10157">
    <property type="entry name" value="DOPAMINE BETA HYDROXYLASE RELATED"/>
    <property type="match status" value="1"/>
</dbReference>
<dbReference type="InterPro" id="IPR045266">
    <property type="entry name" value="DOH_DOMON"/>
</dbReference>